<dbReference type="InterPro" id="IPR015943">
    <property type="entry name" value="WD40/YVTN_repeat-like_dom_sf"/>
</dbReference>
<dbReference type="Gene3D" id="2.130.10.10">
    <property type="entry name" value="YVTN repeat-like/Quinoprotein amine dehydrogenase"/>
    <property type="match status" value="2"/>
</dbReference>
<dbReference type="SUPFAM" id="SSF51004">
    <property type="entry name" value="C-terminal (heme d1) domain of cytochrome cd1-nitrite reductase"/>
    <property type="match status" value="1"/>
</dbReference>
<dbReference type="AlphaFoldDB" id="A0A433NKU7"/>
<name>A0A433NKU7_CHLFR</name>
<protein>
    <submittedName>
        <fullName evidence="1">Uncharacterized protein</fullName>
    </submittedName>
</protein>
<dbReference type="RefSeq" id="WP_235082944.1">
    <property type="nucleotide sequence ID" value="NZ_AJLN01000116.1"/>
</dbReference>
<reference evidence="1 2" key="1">
    <citation type="journal article" date="2019" name="Genome Biol. Evol.">
        <title>Day and night: Metabolic profiles and evolutionary relationships of six axenic non-marine cyanobacteria.</title>
        <authorList>
            <person name="Will S.E."/>
            <person name="Henke P."/>
            <person name="Boedeker C."/>
            <person name="Huang S."/>
            <person name="Brinkmann H."/>
            <person name="Rohde M."/>
            <person name="Jarek M."/>
            <person name="Friedl T."/>
            <person name="Seufert S."/>
            <person name="Schumacher M."/>
            <person name="Overmann J."/>
            <person name="Neumann-Schaal M."/>
            <person name="Petersen J."/>
        </authorList>
    </citation>
    <scope>NUCLEOTIDE SEQUENCE [LARGE SCALE GENOMIC DNA]</scope>
    <source>
        <strain evidence="1 2">PCC 6912</strain>
    </source>
</reference>
<organism evidence="1 2">
    <name type="scientific">Chlorogloeopsis fritschii PCC 6912</name>
    <dbReference type="NCBI Taxonomy" id="211165"/>
    <lineage>
        <taxon>Bacteria</taxon>
        <taxon>Bacillati</taxon>
        <taxon>Cyanobacteriota</taxon>
        <taxon>Cyanophyceae</taxon>
        <taxon>Nostocales</taxon>
        <taxon>Chlorogloeopsidaceae</taxon>
        <taxon>Chlorogloeopsis</taxon>
    </lineage>
</organism>
<sequence>MFKLKNWSIFSGALLVLVVLGWNGQAIAKENFEVWLVDQSNSPGVSYGGKIYIYDGSDLMGKNLSSVKPTSVIDLAGKTAQICSSNTGANPVRPHMLLFNSSNSHAIVSFVASGHVVIYNAKKREPIACIRTSKGAGGVQQAHAAFPSPDNSYILVANQNGKLLERIDTDYQTNTYTLNPNATIDLANCTTPNGVACESAGVRPDNAPICPILDLSSRLGFVTLRGGGMFVVDPKSSPMKILAEYDMKTVHGNGCGGVEARSNMYMNSGGGTASNLSEFDVYKFPLFGYSPLNPPNAPAPKVIFSDDTTPDRDSHGMVVTKNQRFVWVGDRAANKIEVISVNSNTRINTIDLVGAYSNDPTPDLMDIAPSGNLVFLSLRGPNPLSGDPHVSTGSTPGLGIVQVTEGGKSGMVRRIVPISNIDSNNVERADAHGIRVRMK</sequence>
<evidence type="ECO:0000313" key="1">
    <source>
        <dbReference type="EMBL" id="RUR83442.1"/>
    </source>
</evidence>
<accession>A0A433NKU7</accession>
<dbReference type="EMBL" id="RSCJ01000007">
    <property type="protein sequence ID" value="RUR83442.1"/>
    <property type="molecule type" value="Genomic_DNA"/>
</dbReference>
<comment type="caution">
    <text evidence="1">The sequence shown here is derived from an EMBL/GenBank/DDBJ whole genome shotgun (WGS) entry which is preliminary data.</text>
</comment>
<keyword evidence="2" id="KW-1185">Reference proteome</keyword>
<gene>
    <name evidence="1" type="ORF">PCC6912_22750</name>
</gene>
<dbReference type="InterPro" id="IPR011048">
    <property type="entry name" value="Haem_d1_sf"/>
</dbReference>
<evidence type="ECO:0000313" key="2">
    <source>
        <dbReference type="Proteomes" id="UP000268857"/>
    </source>
</evidence>
<dbReference type="Proteomes" id="UP000268857">
    <property type="component" value="Unassembled WGS sequence"/>
</dbReference>
<proteinExistence type="predicted"/>